<dbReference type="PROSITE" id="PS52016">
    <property type="entry name" value="TONB_DEPENDENT_REC_3"/>
    <property type="match status" value="1"/>
</dbReference>
<keyword evidence="4" id="KW-0410">Iron transport</keyword>
<dbReference type="InterPro" id="IPR036942">
    <property type="entry name" value="Beta-barrel_TonB_sf"/>
</dbReference>
<accession>A0A371RI64</accession>
<dbReference type="Pfam" id="PF00593">
    <property type="entry name" value="TonB_dep_Rec_b-barrel"/>
    <property type="match status" value="1"/>
</dbReference>
<organism evidence="17 18">
    <name type="scientific">Parvularcula marina</name>
    <dbReference type="NCBI Taxonomy" id="2292771"/>
    <lineage>
        <taxon>Bacteria</taxon>
        <taxon>Pseudomonadati</taxon>
        <taxon>Pseudomonadota</taxon>
        <taxon>Alphaproteobacteria</taxon>
        <taxon>Parvularculales</taxon>
        <taxon>Parvularculaceae</taxon>
        <taxon>Parvularcula</taxon>
    </lineage>
</organism>
<evidence type="ECO:0000256" key="10">
    <source>
        <dbReference type="ARBA" id="ARBA00023136"/>
    </source>
</evidence>
<keyword evidence="17" id="KW-0675">Receptor</keyword>
<evidence type="ECO:0000256" key="2">
    <source>
        <dbReference type="ARBA" id="ARBA00022448"/>
    </source>
</evidence>
<dbReference type="Gene3D" id="2.170.130.10">
    <property type="entry name" value="TonB-dependent receptor, plug domain"/>
    <property type="match status" value="1"/>
</dbReference>
<evidence type="ECO:0000256" key="5">
    <source>
        <dbReference type="ARBA" id="ARBA00022692"/>
    </source>
</evidence>
<comment type="similarity">
    <text evidence="12 13">Belongs to the TonB-dependent receptor family.</text>
</comment>
<dbReference type="GO" id="GO:0015344">
    <property type="term" value="F:siderophore uptake transmembrane transporter activity"/>
    <property type="evidence" value="ECO:0007669"/>
    <property type="project" value="TreeGrafter"/>
</dbReference>
<feature type="domain" description="TonB-dependent receptor plug" evidence="16">
    <location>
        <begin position="50"/>
        <end position="160"/>
    </location>
</feature>
<dbReference type="GO" id="GO:0009279">
    <property type="term" value="C:cell outer membrane"/>
    <property type="evidence" value="ECO:0007669"/>
    <property type="project" value="UniProtKB-SubCell"/>
</dbReference>
<evidence type="ECO:0000259" key="16">
    <source>
        <dbReference type="Pfam" id="PF07715"/>
    </source>
</evidence>
<gene>
    <name evidence="17" type="ORF">DX908_07565</name>
</gene>
<proteinExistence type="inferred from homology"/>
<keyword evidence="10 12" id="KW-0472">Membrane</keyword>
<keyword evidence="11 12" id="KW-0998">Cell outer membrane</keyword>
<evidence type="ECO:0000256" key="9">
    <source>
        <dbReference type="ARBA" id="ARBA00023077"/>
    </source>
</evidence>
<evidence type="ECO:0000256" key="1">
    <source>
        <dbReference type="ARBA" id="ARBA00004571"/>
    </source>
</evidence>
<evidence type="ECO:0000313" key="17">
    <source>
        <dbReference type="EMBL" id="RFB05122.1"/>
    </source>
</evidence>
<evidence type="ECO:0000256" key="4">
    <source>
        <dbReference type="ARBA" id="ARBA00022496"/>
    </source>
</evidence>
<name>A0A371RI64_9PROT</name>
<comment type="subcellular location">
    <subcellularLocation>
        <location evidence="1 12">Cell outer membrane</location>
        <topology evidence="1 12">Multi-pass membrane protein</topology>
    </subcellularLocation>
</comment>
<dbReference type="RefSeq" id="WP_116391753.1">
    <property type="nucleotide sequence ID" value="NZ_QUQO01000001.1"/>
</dbReference>
<dbReference type="Gene3D" id="2.40.170.20">
    <property type="entry name" value="TonB-dependent receptor, beta-barrel domain"/>
    <property type="match status" value="1"/>
</dbReference>
<dbReference type="Proteomes" id="UP000264589">
    <property type="component" value="Unassembled WGS sequence"/>
</dbReference>
<dbReference type="PANTHER" id="PTHR32552">
    <property type="entry name" value="FERRICHROME IRON RECEPTOR-RELATED"/>
    <property type="match status" value="1"/>
</dbReference>
<dbReference type="InParanoid" id="A0A371RI64"/>
<keyword evidence="18" id="KW-1185">Reference proteome</keyword>
<dbReference type="AlphaFoldDB" id="A0A371RI64"/>
<dbReference type="Pfam" id="PF07715">
    <property type="entry name" value="Plug"/>
    <property type="match status" value="1"/>
</dbReference>
<dbReference type="InterPro" id="IPR000531">
    <property type="entry name" value="Beta-barrel_TonB"/>
</dbReference>
<dbReference type="InterPro" id="IPR037066">
    <property type="entry name" value="Plug_dom_sf"/>
</dbReference>
<evidence type="ECO:0000256" key="11">
    <source>
        <dbReference type="ARBA" id="ARBA00023237"/>
    </source>
</evidence>
<keyword evidence="6 14" id="KW-0732">Signal</keyword>
<evidence type="ECO:0000256" key="3">
    <source>
        <dbReference type="ARBA" id="ARBA00022452"/>
    </source>
</evidence>
<evidence type="ECO:0000256" key="14">
    <source>
        <dbReference type="SAM" id="SignalP"/>
    </source>
</evidence>
<evidence type="ECO:0000256" key="12">
    <source>
        <dbReference type="PROSITE-ProRule" id="PRU01360"/>
    </source>
</evidence>
<sequence>MADSRAMKAHMDARVTLLVMGLSAMAMTAGAAEDADIIVVTAERAARPLAESPVAVTPVDLMDEAARLAEHPASLINRVPGAFIQAGSGQEHLTAIRSPVLTGGAGAGSFLYLQDGVPLRSAGFANVNGLFDAMTPFADRLEVVRGPGDVTYGANAVHGAVNVISPSPLGEDFRRLRLGTGAFERYSGTAEWRGGNFYTALHGYSDGGYRDDSGVNQLKGQLAHGWQGEGVSITSRASFHHLEQETAGFVQGEDAYRDDALRRSNPNPAAFRDLDHLVLSSEAVLTRTQGVLTLTPYAIVSDMTFRLHFLPSQAIEVNSHVATGLLSSWRQNLGARTELLAGFDLEWAKGDLFEEQAIPDVFSYTQGVHYDYEVTSLSAAPFLRIRHQATERLSLQAGARLNHTRYEYDNRIASGTVGRFLRPADREDDFTVLTGRVGGIYDLGSGVSLIASFSRGARPPQTTDLYRLQINQSVDGIEPETLDMAEAGIRYFADSLTAEIIGFRGRKAHFLFRDADGFTVDDGKTDHAGVEFLLDWQVNDALGLRLAGTVADHRYGFSRRVAQSSEVIRAGTEVDTAPGTLLNAALRWRPADALRLSARLAHVGAYKMDAAGTVRYSGHEVVDLDAEWQLTDRLVLSGEISNLFDTRYATRADFAFGSERYFPGEERAARAALTISW</sequence>
<keyword evidence="7" id="KW-0408">Iron</keyword>
<dbReference type="EMBL" id="QUQO01000001">
    <property type="protein sequence ID" value="RFB05122.1"/>
    <property type="molecule type" value="Genomic_DNA"/>
</dbReference>
<evidence type="ECO:0000256" key="8">
    <source>
        <dbReference type="ARBA" id="ARBA00023065"/>
    </source>
</evidence>
<keyword evidence="2 12" id="KW-0813">Transport</keyword>
<reference evidence="17 18" key="1">
    <citation type="submission" date="2018-08" db="EMBL/GenBank/DDBJ databases">
        <title>Parvularcula sp. SM1705, isolated from surface water of the South Sea China.</title>
        <authorList>
            <person name="Sun L."/>
        </authorList>
    </citation>
    <scope>NUCLEOTIDE SEQUENCE [LARGE SCALE GENOMIC DNA]</scope>
    <source>
        <strain evidence="17 18">SM1705</strain>
    </source>
</reference>
<keyword evidence="8" id="KW-0406">Ion transport</keyword>
<feature type="domain" description="TonB-dependent receptor-like beta-barrel" evidence="15">
    <location>
        <begin position="212"/>
        <end position="643"/>
    </location>
</feature>
<protein>
    <submittedName>
        <fullName evidence="17">TonB-dependent receptor</fullName>
    </submittedName>
</protein>
<comment type="caution">
    <text evidence="17">The sequence shown here is derived from an EMBL/GenBank/DDBJ whole genome shotgun (WGS) entry which is preliminary data.</text>
</comment>
<evidence type="ECO:0000259" key="15">
    <source>
        <dbReference type="Pfam" id="PF00593"/>
    </source>
</evidence>
<keyword evidence="3 12" id="KW-1134">Transmembrane beta strand</keyword>
<dbReference type="InterPro" id="IPR012910">
    <property type="entry name" value="Plug_dom"/>
</dbReference>
<dbReference type="PANTHER" id="PTHR32552:SF89">
    <property type="entry name" value="CATECHOLATE SIDEROPHORE RECEPTOR FIU"/>
    <property type="match status" value="1"/>
</dbReference>
<dbReference type="InterPro" id="IPR039426">
    <property type="entry name" value="TonB-dep_rcpt-like"/>
</dbReference>
<dbReference type="OrthoDB" id="9796221at2"/>
<feature type="signal peptide" evidence="14">
    <location>
        <begin position="1"/>
        <end position="31"/>
    </location>
</feature>
<evidence type="ECO:0000313" key="18">
    <source>
        <dbReference type="Proteomes" id="UP000264589"/>
    </source>
</evidence>
<evidence type="ECO:0000256" key="6">
    <source>
        <dbReference type="ARBA" id="ARBA00022729"/>
    </source>
</evidence>
<keyword evidence="9 13" id="KW-0798">TonB box</keyword>
<evidence type="ECO:0000256" key="7">
    <source>
        <dbReference type="ARBA" id="ARBA00023004"/>
    </source>
</evidence>
<feature type="chain" id="PRO_5016588910" evidence="14">
    <location>
        <begin position="32"/>
        <end position="677"/>
    </location>
</feature>
<evidence type="ECO:0000256" key="13">
    <source>
        <dbReference type="RuleBase" id="RU003357"/>
    </source>
</evidence>
<keyword evidence="5 12" id="KW-0812">Transmembrane</keyword>
<dbReference type="SUPFAM" id="SSF56935">
    <property type="entry name" value="Porins"/>
    <property type="match status" value="1"/>
</dbReference>